<keyword evidence="2" id="KW-0167">Capsid protein</keyword>
<feature type="domain" description="Protein CotJB" evidence="1">
    <location>
        <begin position="16"/>
        <end position="89"/>
    </location>
</feature>
<dbReference type="PIRSF" id="PIRSF010606">
    <property type="entry name" value="Spore_coat_CotJB"/>
    <property type="match status" value="1"/>
</dbReference>
<dbReference type="Pfam" id="PF12652">
    <property type="entry name" value="CotJB"/>
    <property type="match status" value="1"/>
</dbReference>
<dbReference type="Proteomes" id="UP000183410">
    <property type="component" value="Unassembled WGS sequence"/>
</dbReference>
<organism evidence="2 3">
    <name type="scientific">Paenibacillus algorifonticola</name>
    <dbReference type="NCBI Taxonomy" id="684063"/>
    <lineage>
        <taxon>Bacteria</taxon>
        <taxon>Bacillati</taxon>
        <taxon>Bacillota</taxon>
        <taxon>Bacilli</taxon>
        <taxon>Bacillales</taxon>
        <taxon>Paenibacillaceae</taxon>
        <taxon>Paenibacillus</taxon>
    </lineage>
</organism>
<dbReference type="EMBL" id="FONN01000006">
    <property type="protein sequence ID" value="SFE75538.1"/>
    <property type="molecule type" value="Genomic_DNA"/>
</dbReference>
<reference evidence="3" key="1">
    <citation type="submission" date="2016-10" db="EMBL/GenBank/DDBJ databases">
        <authorList>
            <person name="Varghese N."/>
            <person name="Submissions S."/>
        </authorList>
    </citation>
    <scope>NUCLEOTIDE SEQUENCE [LARGE SCALE GENOMIC DNA]</scope>
    <source>
        <strain evidence="3">CGMCC 1.10223</strain>
    </source>
</reference>
<name>A0A1I2D4T1_9BACL</name>
<gene>
    <name evidence="2" type="ORF">SAMN04487969_106113</name>
</gene>
<proteinExistence type="predicted"/>
<dbReference type="OrthoDB" id="9804099at2"/>
<sequence>MSEQPIVCDKAYYAKLLELQQLDFGLLELNLYLDTHPHDHHALQQFNYLAQQRMQCAQQFEMKYGPLMNYGHSFSGYPFQWPDTPWPWQV</sequence>
<dbReference type="InterPro" id="IPR024207">
    <property type="entry name" value="CotJB_dom"/>
</dbReference>
<dbReference type="AlphaFoldDB" id="A0A1I2D4T1"/>
<keyword evidence="3" id="KW-1185">Reference proteome</keyword>
<keyword evidence="2" id="KW-0946">Virion</keyword>
<evidence type="ECO:0000313" key="2">
    <source>
        <dbReference type="EMBL" id="SFE75538.1"/>
    </source>
</evidence>
<protein>
    <submittedName>
        <fullName evidence="2">Spore coat protein JB</fullName>
    </submittedName>
</protein>
<dbReference type="RefSeq" id="WP_046231756.1">
    <property type="nucleotide sequence ID" value="NZ_FONN01000006.1"/>
</dbReference>
<accession>A0A1I2D4T1</accession>
<dbReference type="InterPro" id="IPR016571">
    <property type="entry name" value="Spore_coat_assembly_CotJB"/>
</dbReference>
<evidence type="ECO:0000313" key="3">
    <source>
        <dbReference type="Proteomes" id="UP000183410"/>
    </source>
</evidence>
<evidence type="ECO:0000259" key="1">
    <source>
        <dbReference type="Pfam" id="PF12652"/>
    </source>
</evidence>